<proteinExistence type="predicted"/>
<feature type="signal peptide" evidence="1">
    <location>
        <begin position="1"/>
        <end position="23"/>
    </location>
</feature>
<gene>
    <name evidence="2" type="ORF">VNI00_002676</name>
</gene>
<dbReference type="EMBL" id="JAYKXP010000006">
    <property type="protein sequence ID" value="KAK7056958.1"/>
    <property type="molecule type" value="Genomic_DNA"/>
</dbReference>
<keyword evidence="3" id="KW-1185">Reference proteome</keyword>
<accession>A0AAW0DWZ6</accession>
<name>A0AAW0DWZ6_9AGAR</name>
<evidence type="ECO:0000313" key="2">
    <source>
        <dbReference type="EMBL" id="KAK7056958.1"/>
    </source>
</evidence>
<keyword evidence="1" id="KW-0732">Signal</keyword>
<reference evidence="2 3" key="1">
    <citation type="submission" date="2024-01" db="EMBL/GenBank/DDBJ databases">
        <title>A draft genome for a cacao thread blight-causing isolate of Paramarasmius palmivorus.</title>
        <authorList>
            <person name="Baruah I.K."/>
            <person name="Bukari Y."/>
            <person name="Amoako-Attah I."/>
            <person name="Meinhardt L.W."/>
            <person name="Bailey B.A."/>
            <person name="Cohen S.P."/>
        </authorList>
    </citation>
    <scope>NUCLEOTIDE SEQUENCE [LARGE SCALE GENOMIC DNA]</scope>
    <source>
        <strain evidence="2 3">GH-12</strain>
    </source>
</reference>
<dbReference type="Proteomes" id="UP001383192">
    <property type="component" value="Unassembled WGS sequence"/>
</dbReference>
<protein>
    <submittedName>
        <fullName evidence="2">Uncharacterized protein</fullName>
    </submittedName>
</protein>
<dbReference type="AlphaFoldDB" id="A0AAW0DWZ6"/>
<evidence type="ECO:0000313" key="3">
    <source>
        <dbReference type="Proteomes" id="UP001383192"/>
    </source>
</evidence>
<evidence type="ECO:0000256" key="1">
    <source>
        <dbReference type="SAM" id="SignalP"/>
    </source>
</evidence>
<sequence>MPSLYASLCFLLVVFNIFMTVASAPLTKRDVYVPPLIQPSSGTVWCIGQNYNVTWDTSNPPAQITNKQGSIVLGKDSRLLLDHYLAKGFDILSGSTEVTCPDVAPGTYTLVCK</sequence>
<comment type="caution">
    <text evidence="2">The sequence shown here is derived from an EMBL/GenBank/DDBJ whole genome shotgun (WGS) entry which is preliminary data.</text>
</comment>
<feature type="chain" id="PRO_5043384773" evidence="1">
    <location>
        <begin position="24"/>
        <end position="113"/>
    </location>
</feature>
<organism evidence="2 3">
    <name type="scientific">Paramarasmius palmivorus</name>
    <dbReference type="NCBI Taxonomy" id="297713"/>
    <lineage>
        <taxon>Eukaryota</taxon>
        <taxon>Fungi</taxon>
        <taxon>Dikarya</taxon>
        <taxon>Basidiomycota</taxon>
        <taxon>Agaricomycotina</taxon>
        <taxon>Agaricomycetes</taxon>
        <taxon>Agaricomycetidae</taxon>
        <taxon>Agaricales</taxon>
        <taxon>Marasmiineae</taxon>
        <taxon>Marasmiaceae</taxon>
        <taxon>Paramarasmius</taxon>
    </lineage>
</organism>